<proteinExistence type="predicted"/>
<keyword evidence="4 5" id="KW-0539">Nucleus</keyword>
<evidence type="ECO:0000256" key="6">
    <source>
        <dbReference type="RuleBase" id="RU000682"/>
    </source>
</evidence>
<feature type="region of interest" description="Disordered" evidence="7">
    <location>
        <begin position="120"/>
        <end position="144"/>
    </location>
</feature>
<gene>
    <name evidence="9" type="ORF">PSYICH_LOCUS14031</name>
</gene>
<feature type="region of interest" description="Disordered" evidence="7">
    <location>
        <begin position="1"/>
        <end position="54"/>
    </location>
</feature>
<evidence type="ECO:0000256" key="1">
    <source>
        <dbReference type="ARBA" id="ARBA00004123"/>
    </source>
</evidence>
<dbReference type="InterPro" id="IPR001356">
    <property type="entry name" value="HD"/>
</dbReference>
<organism evidence="9 10">
    <name type="scientific">Psylliodes chrysocephalus</name>
    <dbReference type="NCBI Taxonomy" id="3402493"/>
    <lineage>
        <taxon>Eukaryota</taxon>
        <taxon>Metazoa</taxon>
        <taxon>Ecdysozoa</taxon>
        <taxon>Arthropoda</taxon>
        <taxon>Hexapoda</taxon>
        <taxon>Insecta</taxon>
        <taxon>Pterygota</taxon>
        <taxon>Neoptera</taxon>
        <taxon>Endopterygota</taxon>
        <taxon>Coleoptera</taxon>
        <taxon>Polyphaga</taxon>
        <taxon>Cucujiformia</taxon>
        <taxon>Chrysomeloidea</taxon>
        <taxon>Chrysomelidae</taxon>
        <taxon>Galerucinae</taxon>
        <taxon>Alticini</taxon>
        <taxon>Psylliodes</taxon>
    </lineage>
</organism>
<dbReference type="GO" id="GO:0000981">
    <property type="term" value="F:DNA-binding transcription factor activity, RNA polymerase II-specific"/>
    <property type="evidence" value="ECO:0007669"/>
    <property type="project" value="InterPro"/>
</dbReference>
<dbReference type="GO" id="GO:0000978">
    <property type="term" value="F:RNA polymerase II cis-regulatory region sequence-specific DNA binding"/>
    <property type="evidence" value="ECO:0007669"/>
    <property type="project" value="TreeGrafter"/>
</dbReference>
<evidence type="ECO:0000313" key="9">
    <source>
        <dbReference type="EMBL" id="CAH1114682.1"/>
    </source>
</evidence>
<dbReference type="SUPFAM" id="SSF46689">
    <property type="entry name" value="Homeodomain-like"/>
    <property type="match status" value="1"/>
</dbReference>
<dbReference type="Pfam" id="PF00046">
    <property type="entry name" value="Homeodomain"/>
    <property type="match status" value="1"/>
</dbReference>
<sequence length="386" mass="44464">MTAVNEEEYGNMLLTEPISPSSSDTKSPPAYGGISDNNNYLNPEDKQSNLKESQYSSQYKFDDSHMFQHMDHLPIPRWNEKSNENYTYDPNNPVVVNYERPYFSVHVPFEITPAEENNSLPISTKDCEKSPRPLPSPKVTNINNPKRARTAYTSSQLVELEKEFHYNKYLCRPRRIQLAQTLNLSERQIKIWFQNRRMKYKKDQKNKPGSPDHRASPVISSSSNNSSPGSKSRLQPKSEDNALVDRLLNHSVAAQNQYIPQTLPNYSSPTYCPQWDRERPSYSGQYLPNCGTNMYIETQVENGYSYNSNINYYPINSYETYQDDGNKPLYQPYLTVKKEGGSRLVGEEHVDHVAYEHRSDFNNGINIQWEQGHLGNITPPDSLTPL</sequence>
<feature type="region of interest" description="Disordered" evidence="7">
    <location>
        <begin position="200"/>
        <end position="238"/>
    </location>
</feature>
<dbReference type="PANTHER" id="PTHR45664:SF12">
    <property type="entry name" value="PANCREAS_DUODENUM HOMEOBOX PROTEIN 1"/>
    <property type="match status" value="1"/>
</dbReference>
<dbReference type="Proteomes" id="UP001153636">
    <property type="component" value="Chromosome 8"/>
</dbReference>
<feature type="compositionally biased region" description="Low complexity" evidence="7">
    <location>
        <begin position="216"/>
        <end position="232"/>
    </location>
</feature>
<evidence type="ECO:0000256" key="4">
    <source>
        <dbReference type="ARBA" id="ARBA00023242"/>
    </source>
</evidence>
<comment type="subcellular location">
    <subcellularLocation>
        <location evidence="1 5 6">Nucleus</location>
    </subcellularLocation>
</comment>
<keyword evidence="3 5" id="KW-0371">Homeobox</keyword>
<dbReference type="PANTHER" id="PTHR45664">
    <property type="entry name" value="PROTEIN ZERKNUELLT 1-RELATED"/>
    <property type="match status" value="1"/>
</dbReference>
<dbReference type="InterPro" id="IPR020479">
    <property type="entry name" value="HD_metazoa"/>
</dbReference>
<dbReference type="GO" id="GO:0005634">
    <property type="term" value="C:nucleus"/>
    <property type="evidence" value="ECO:0007669"/>
    <property type="project" value="UniProtKB-SubCell"/>
</dbReference>
<dbReference type="EMBL" id="OV651820">
    <property type="protein sequence ID" value="CAH1114682.1"/>
    <property type="molecule type" value="Genomic_DNA"/>
</dbReference>
<dbReference type="InterPro" id="IPR009057">
    <property type="entry name" value="Homeodomain-like_sf"/>
</dbReference>
<dbReference type="Gene3D" id="1.10.10.60">
    <property type="entry name" value="Homeodomain-like"/>
    <property type="match status" value="1"/>
</dbReference>
<dbReference type="GO" id="GO:0048513">
    <property type="term" value="P:animal organ development"/>
    <property type="evidence" value="ECO:0007669"/>
    <property type="project" value="UniProtKB-ARBA"/>
</dbReference>
<accession>A0A9P0GKQ8</accession>
<dbReference type="InterPro" id="IPR017970">
    <property type="entry name" value="Homeobox_CS"/>
</dbReference>
<dbReference type="PROSITE" id="PS00027">
    <property type="entry name" value="HOMEOBOX_1"/>
    <property type="match status" value="1"/>
</dbReference>
<dbReference type="PROSITE" id="PS50071">
    <property type="entry name" value="HOMEOBOX_2"/>
    <property type="match status" value="1"/>
</dbReference>
<dbReference type="PRINTS" id="PR00024">
    <property type="entry name" value="HOMEOBOX"/>
</dbReference>
<keyword evidence="10" id="KW-1185">Reference proteome</keyword>
<protein>
    <recommendedName>
        <fullName evidence="8">Homeobox domain-containing protein</fullName>
    </recommendedName>
</protein>
<dbReference type="GO" id="GO:0045944">
    <property type="term" value="P:positive regulation of transcription by RNA polymerase II"/>
    <property type="evidence" value="ECO:0007669"/>
    <property type="project" value="UniProtKB-ARBA"/>
</dbReference>
<dbReference type="OrthoDB" id="6159439at2759"/>
<reference evidence="9" key="1">
    <citation type="submission" date="2022-01" db="EMBL/GenBank/DDBJ databases">
        <authorList>
            <person name="King R."/>
        </authorList>
    </citation>
    <scope>NUCLEOTIDE SEQUENCE</scope>
</reference>
<evidence type="ECO:0000256" key="3">
    <source>
        <dbReference type="ARBA" id="ARBA00023155"/>
    </source>
</evidence>
<evidence type="ECO:0000259" key="8">
    <source>
        <dbReference type="PROSITE" id="PS50071"/>
    </source>
</evidence>
<dbReference type="CDD" id="cd00086">
    <property type="entry name" value="homeodomain"/>
    <property type="match status" value="1"/>
</dbReference>
<feature type="DNA-binding region" description="Homeobox" evidence="5">
    <location>
        <begin position="145"/>
        <end position="204"/>
    </location>
</feature>
<evidence type="ECO:0000256" key="7">
    <source>
        <dbReference type="SAM" id="MobiDB-lite"/>
    </source>
</evidence>
<name>A0A9P0GKQ8_9CUCU</name>
<evidence type="ECO:0000313" key="10">
    <source>
        <dbReference type="Proteomes" id="UP001153636"/>
    </source>
</evidence>
<dbReference type="FunFam" id="1.10.10.60:FF:000176">
    <property type="entry name" value="pancreas/duodenum homeobox protein 1"/>
    <property type="match status" value="1"/>
</dbReference>
<keyword evidence="2 5" id="KW-0238">DNA-binding</keyword>
<feature type="domain" description="Homeobox" evidence="8">
    <location>
        <begin position="143"/>
        <end position="203"/>
    </location>
</feature>
<dbReference type="AlphaFoldDB" id="A0A9P0GKQ8"/>
<dbReference type="SMART" id="SM00389">
    <property type="entry name" value="HOX"/>
    <property type="match status" value="1"/>
</dbReference>
<evidence type="ECO:0000256" key="2">
    <source>
        <dbReference type="ARBA" id="ARBA00023125"/>
    </source>
</evidence>
<evidence type="ECO:0000256" key="5">
    <source>
        <dbReference type="PROSITE-ProRule" id="PRU00108"/>
    </source>
</evidence>
<feature type="compositionally biased region" description="Basic and acidic residues" evidence="7">
    <location>
        <begin position="201"/>
        <end position="215"/>
    </location>
</feature>